<evidence type="ECO:0000313" key="4">
    <source>
        <dbReference type="Proteomes" id="UP000532247"/>
    </source>
</evidence>
<proteinExistence type="predicted"/>
<dbReference type="AlphaFoldDB" id="A0A0L8D7Y7"/>
<dbReference type="EMBL" id="VTYF01000001">
    <property type="protein sequence ID" value="NOI07559.1"/>
    <property type="molecule type" value="Genomic_DNA"/>
</dbReference>
<evidence type="ECO:0000313" key="1">
    <source>
        <dbReference type="EMBL" id="EGQ9133669.1"/>
    </source>
</evidence>
<reference evidence="1" key="2">
    <citation type="submission" date="2019-11" db="EMBL/GenBank/DDBJ databases">
        <authorList>
            <consortium name="PulseNet: The National Subtyping Network for Foodborne Disease Surveillance"/>
            <person name="Tarr C.L."/>
            <person name="Trees E."/>
            <person name="Katz L.S."/>
            <person name="Carleton-Romer H.A."/>
            <person name="Stroika S."/>
            <person name="Kucerova Z."/>
            <person name="Roache K.F."/>
            <person name="Sabol A.L."/>
            <person name="Besser J."/>
            <person name="Gerner-Smidt P."/>
        </authorList>
    </citation>
    <scope>NUCLEOTIDE SEQUENCE</scope>
    <source>
        <strain evidence="1">PNUSAV001129</strain>
    </source>
</reference>
<comment type="caution">
    <text evidence="3">The sequence shown here is derived from an EMBL/GenBank/DDBJ whole genome shotgun (WGS) entry which is preliminary data.</text>
</comment>
<gene>
    <name evidence="3" type="ORF">F0254_01600</name>
    <name evidence="1" type="ORF">GHY86_00690</name>
    <name evidence="2" type="ORF">HKB35_04170</name>
</gene>
<dbReference type="OrthoDB" id="9863325at2"/>
<dbReference type="GeneID" id="75168013"/>
<dbReference type="RefSeq" id="WP_005377915.1">
    <property type="nucleotide sequence ID" value="NZ_CAJDZC010000005.1"/>
</dbReference>
<reference evidence="2 5" key="3">
    <citation type="submission" date="2020-04" db="EMBL/GenBank/DDBJ databases">
        <title>Whole-genome sequencing of Vibrio spp. from China reveals different genetic environments of blaCTX-M-14 among diverse lineages.</title>
        <authorList>
            <person name="Zheng Z."/>
            <person name="Ye L."/>
            <person name="Chen S."/>
        </authorList>
    </citation>
    <scope>NUCLEOTIDE SEQUENCE [LARGE SCALE GENOMIC DNA]</scope>
    <source>
        <strain evidence="2 5">Vb1636</strain>
    </source>
</reference>
<dbReference type="EMBL" id="AAXMUW010000001">
    <property type="protein sequence ID" value="EGQ9133669.1"/>
    <property type="molecule type" value="Genomic_DNA"/>
</dbReference>
<sequence length="61" mass="6903">MLKITKVDAEQVLFEISPKHFKSELRANTAECPTYKVFAVLGFFFCNALSETLFKKGSKSI</sequence>
<protein>
    <submittedName>
        <fullName evidence="3">Uncharacterized protein</fullName>
    </submittedName>
</protein>
<dbReference type="Proteomes" id="UP000532247">
    <property type="component" value="Unassembled WGS sequence"/>
</dbReference>
<dbReference type="EMBL" id="JABCMA010000002">
    <property type="protein sequence ID" value="NMR72815.1"/>
    <property type="molecule type" value="Genomic_DNA"/>
</dbReference>
<accession>A0A0L8D7Y7</accession>
<dbReference type="Proteomes" id="UP000714625">
    <property type="component" value="Unassembled WGS sequence"/>
</dbReference>
<evidence type="ECO:0000313" key="5">
    <source>
        <dbReference type="Proteomes" id="UP000565155"/>
    </source>
</evidence>
<name>A0A0L8D7Y7_VIBAL</name>
<organism evidence="3 4">
    <name type="scientific">Vibrio alginolyticus</name>
    <dbReference type="NCBI Taxonomy" id="663"/>
    <lineage>
        <taxon>Bacteria</taxon>
        <taxon>Pseudomonadati</taxon>
        <taxon>Pseudomonadota</taxon>
        <taxon>Gammaproteobacteria</taxon>
        <taxon>Vibrionales</taxon>
        <taxon>Vibrionaceae</taxon>
        <taxon>Vibrio</taxon>
    </lineage>
</organism>
<dbReference type="Proteomes" id="UP000565155">
    <property type="component" value="Unassembled WGS sequence"/>
</dbReference>
<reference evidence="3 4" key="1">
    <citation type="submission" date="2019-09" db="EMBL/GenBank/DDBJ databases">
        <title>Draft genome sequencing and comparative genomics of hatchery-associated Vibrios.</title>
        <authorList>
            <person name="Kehlet-Delgado H."/>
            <person name="Mueller R.S."/>
        </authorList>
    </citation>
    <scope>NUCLEOTIDE SEQUENCE [LARGE SCALE GENOMIC DNA]</scope>
    <source>
        <strain evidence="3 4">081416A</strain>
    </source>
</reference>
<evidence type="ECO:0000313" key="2">
    <source>
        <dbReference type="EMBL" id="NMR72815.1"/>
    </source>
</evidence>
<evidence type="ECO:0000313" key="3">
    <source>
        <dbReference type="EMBL" id="NOI07559.1"/>
    </source>
</evidence>